<name>A0ABR4H5Q7_9EURO</name>
<dbReference type="PANTHER" id="PTHR45527:SF1">
    <property type="entry name" value="FATTY ACID SYNTHASE"/>
    <property type="match status" value="1"/>
</dbReference>
<dbReference type="Gene3D" id="1.10.1200.10">
    <property type="entry name" value="ACP-like"/>
    <property type="match status" value="1"/>
</dbReference>
<dbReference type="SUPFAM" id="SSF52777">
    <property type="entry name" value="CoA-dependent acyltransferases"/>
    <property type="match status" value="1"/>
</dbReference>
<evidence type="ECO:0000256" key="4">
    <source>
        <dbReference type="ARBA" id="ARBA00029454"/>
    </source>
</evidence>
<evidence type="ECO:0000313" key="7">
    <source>
        <dbReference type="EMBL" id="KAL2810746.1"/>
    </source>
</evidence>
<keyword evidence="2" id="KW-0597">Phosphoprotein</keyword>
<comment type="similarity">
    <text evidence="4">Belongs to the NRP synthetase family.</text>
</comment>
<dbReference type="SUPFAM" id="SSF51735">
    <property type="entry name" value="NAD(P)-binding Rossmann-fold domains"/>
    <property type="match status" value="1"/>
</dbReference>
<dbReference type="NCBIfam" id="TIGR01733">
    <property type="entry name" value="AA-adenyl-dom"/>
    <property type="match status" value="1"/>
</dbReference>
<keyword evidence="1" id="KW-0596">Phosphopantetheine</keyword>
<sequence>MDATSWRVFLEDLNLAYRMRPLQRRSGSHIDYTMKQLRNQESGHFQPQLEFWKLEYASLPQVLPLMPMARFPTRPSAQASFKTHYAWREIDSDLLSHIKTACRIIGVTPFHFHLAAVQALLAASLGIQDITIGVADSNRVNKAFAETVGFFMNLLPVRFEVSKDLGFSQLARNTARKVFAALENSAVPFDMILDTLKVPRSSSHTPLFQVAVNYRNGSLQDVPLGSNTMTMNDAQDARNPYDMSFGIVEISPTCSMVEITFQESLYGLPACHDILDTLVRLLRTFAANPNHLVGECQVNRPEDVFKALDLGHGPQIRFDWPSTLSKRVLNMCHMHAEKAAITDKSSTIPYSELITRINSLAAALHKVGCVPGSRVAVLCEPSTDFIISLLAILHVGGVYVPLDVSLPPARHESIIHESEPSLLLDHAATGRISDNLAQKFHLSKIRVDDINKAVKAIPCAAEPNSPAFLLFTSGSTGNPKGLILSQANFVNFIAAKSDALGLAQGCESVLQQSSFGFDMSLVQTFSALANGGTLVIVPADARRDPGEITQLILRHRITLTIATPSENISWLQYGSSSLDQCSSWRNACMGGEPVPSQLQREFKRLNIPGMTLTDWYGPTEITAAATFRTVPMDVEDDDTESKSTVGKPLANCFISILDPQHRPLPVGMWGEICIGGAGVALGYLNLPTQTAQKFISSDSSDDSSDDSTGRVYRTGDMGRLNPDRTLTLMGRIDGDTQVKLRGLRIELMEVEAALLSASMGALLSVVVSVRGDVLIAHAVATSESRFGNDEAHSLLNRLPLPQYMHPALVIMIDRLPVTSNGKVDRKAVGTLPVPENSWTASAQPGRKLSLKEGELSLLWLKVLAGGKHKLGPDSDFFLEGGNSTRLIKLQHAIMQEMGISISARDLYQASTLRRMAALIDAQQQEGQLLEDTEIDWATETAVTPTTTLPPLSPVGALPAKRCRNAEDGIQVLLTGATNFLGGATLKALIHAPSVSTIHCVAIPPDEQDHLPASRKVTCYTGTLSSPTLGLSQTEYTVLQSCTDVILHAGASGHCLNSYPSLRAPNVHSTRFLASLAITQSIPLLYLSSNRVTLLSGDTSVPPVSMASHPPPTTRAEGFTASKWASECFLENVVRHLDSNSLAIEIHRPCVTISDQAPSSDALNAILRYSLLMKCVPSYAKMEGYFDFKNVDDVASELASAALSLALADQLTEGGAVGIRYRHHSSHIKVPMDNVKGYLEEIHGCSFEELDIQQWIRNAVNVGMDPLIATYIESLVEGGNTLRFAYLGEGVGQSS</sequence>
<dbReference type="Gene3D" id="3.40.50.12780">
    <property type="entry name" value="N-terminal domain of ligase-like"/>
    <property type="match status" value="1"/>
</dbReference>
<dbReference type="InterPro" id="IPR001242">
    <property type="entry name" value="Condensation_dom"/>
</dbReference>
<dbReference type="InterPro" id="IPR042099">
    <property type="entry name" value="ANL_N_sf"/>
</dbReference>
<dbReference type="InterPro" id="IPR009081">
    <property type="entry name" value="PP-bd_ACP"/>
</dbReference>
<dbReference type="Pfam" id="PF00550">
    <property type="entry name" value="PP-binding"/>
    <property type="match status" value="1"/>
</dbReference>
<dbReference type="Pfam" id="PF00501">
    <property type="entry name" value="AMP-binding"/>
    <property type="match status" value="1"/>
</dbReference>
<organism evidence="7 8">
    <name type="scientific">Aspergillus granulosus</name>
    <dbReference type="NCBI Taxonomy" id="176169"/>
    <lineage>
        <taxon>Eukaryota</taxon>
        <taxon>Fungi</taxon>
        <taxon>Dikarya</taxon>
        <taxon>Ascomycota</taxon>
        <taxon>Pezizomycotina</taxon>
        <taxon>Eurotiomycetes</taxon>
        <taxon>Eurotiomycetidae</taxon>
        <taxon>Eurotiales</taxon>
        <taxon>Aspergillaceae</taxon>
        <taxon>Aspergillus</taxon>
        <taxon>Aspergillus subgen. Nidulantes</taxon>
    </lineage>
</organism>
<keyword evidence="3" id="KW-0436">Ligase</keyword>
<dbReference type="Gene3D" id="3.30.559.30">
    <property type="entry name" value="Nonribosomal peptide synthetase, condensation domain"/>
    <property type="match status" value="1"/>
</dbReference>
<protein>
    <recommendedName>
        <fullName evidence="6">Carrier domain-containing protein</fullName>
    </recommendedName>
</protein>
<dbReference type="Gene3D" id="3.40.50.720">
    <property type="entry name" value="NAD(P)-binding Rossmann-like Domain"/>
    <property type="match status" value="1"/>
</dbReference>
<evidence type="ECO:0000256" key="3">
    <source>
        <dbReference type="ARBA" id="ARBA00022598"/>
    </source>
</evidence>
<dbReference type="CDD" id="cd05930">
    <property type="entry name" value="A_NRPS"/>
    <property type="match status" value="1"/>
</dbReference>
<feature type="domain" description="Carrier" evidence="6">
    <location>
        <begin position="846"/>
        <end position="923"/>
    </location>
</feature>
<evidence type="ECO:0000259" key="6">
    <source>
        <dbReference type="PROSITE" id="PS50075"/>
    </source>
</evidence>
<proteinExistence type="inferred from homology"/>
<keyword evidence="8" id="KW-1185">Reference proteome</keyword>
<evidence type="ECO:0000256" key="2">
    <source>
        <dbReference type="ARBA" id="ARBA00022553"/>
    </source>
</evidence>
<dbReference type="InterPro" id="IPR023213">
    <property type="entry name" value="CAT-like_dom_sf"/>
</dbReference>
<dbReference type="EMBL" id="JBFXLT010000067">
    <property type="protein sequence ID" value="KAL2810746.1"/>
    <property type="molecule type" value="Genomic_DNA"/>
</dbReference>
<comment type="caution">
    <text evidence="7">The sequence shown here is derived from an EMBL/GenBank/DDBJ whole genome shotgun (WGS) entry which is preliminary data.</text>
</comment>
<dbReference type="InterPro" id="IPR036736">
    <property type="entry name" value="ACP-like_sf"/>
</dbReference>
<dbReference type="InterPro" id="IPR000873">
    <property type="entry name" value="AMP-dep_synth/lig_dom"/>
</dbReference>
<dbReference type="SUPFAM" id="SSF47336">
    <property type="entry name" value="ACP-like"/>
    <property type="match status" value="1"/>
</dbReference>
<dbReference type="PANTHER" id="PTHR45527">
    <property type="entry name" value="NONRIBOSOMAL PEPTIDE SYNTHETASE"/>
    <property type="match status" value="1"/>
</dbReference>
<dbReference type="Proteomes" id="UP001610334">
    <property type="component" value="Unassembled WGS sequence"/>
</dbReference>
<feature type="region of interest" description="Disordered" evidence="5">
    <location>
        <begin position="694"/>
        <end position="716"/>
    </location>
</feature>
<dbReference type="SUPFAM" id="SSF56801">
    <property type="entry name" value="Acetyl-CoA synthetase-like"/>
    <property type="match status" value="1"/>
</dbReference>
<dbReference type="Gene3D" id="3.30.300.30">
    <property type="match status" value="1"/>
</dbReference>
<dbReference type="Pfam" id="PF00668">
    <property type="entry name" value="Condensation"/>
    <property type="match status" value="1"/>
</dbReference>
<dbReference type="Pfam" id="PF07993">
    <property type="entry name" value="NAD_binding_4"/>
    <property type="match status" value="1"/>
</dbReference>
<gene>
    <name evidence="7" type="ORF">BJX63DRAFT_433986</name>
</gene>
<dbReference type="PROSITE" id="PS50075">
    <property type="entry name" value="CARRIER"/>
    <property type="match status" value="1"/>
</dbReference>
<reference evidence="7 8" key="1">
    <citation type="submission" date="2024-07" db="EMBL/GenBank/DDBJ databases">
        <title>Section-level genome sequencing and comparative genomics of Aspergillus sections Usti and Cavernicolus.</title>
        <authorList>
            <consortium name="Lawrence Berkeley National Laboratory"/>
            <person name="Nybo J.L."/>
            <person name="Vesth T.C."/>
            <person name="Theobald S."/>
            <person name="Frisvad J.C."/>
            <person name="Larsen T.O."/>
            <person name="Kjaerboelling I."/>
            <person name="Rothschild-Mancinelli K."/>
            <person name="Lyhne E.K."/>
            <person name="Kogle M.E."/>
            <person name="Barry K."/>
            <person name="Clum A."/>
            <person name="Na H."/>
            <person name="Ledsgaard L."/>
            <person name="Lin J."/>
            <person name="Lipzen A."/>
            <person name="Kuo A."/>
            <person name="Riley R."/>
            <person name="Mondo S."/>
            <person name="Labutti K."/>
            <person name="Haridas S."/>
            <person name="Pangalinan J."/>
            <person name="Salamov A.A."/>
            <person name="Simmons B.A."/>
            <person name="Magnuson J.K."/>
            <person name="Chen J."/>
            <person name="Drula E."/>
            <person name="Henrissat B."/>
            <person name="Wiebenga A."/>
            <person name="Lubbers R.J."/>
            <person name="Gomes A.C."/>
            <person name="Makela M.R."/>
            <person name="Stajich J."/>
            <person name="Grigoriev I.V."/>
            <person name="Mortensen U.H."/>
            <person name="De Vries R.P."/>
            <person name="Baker S.E."/>
            <person name="Andersen M.R."/>
        </authorList>
    </citation>
    <scope>NUCLEOTIDE SEQUENCE [LARGE SCALE GENOMIC DNA]</scope>
    <source>
        <strain evidence="7 8">CBS 588.65</strain>
    </source>
</reference>
<dbReference type="InterPro" id="IPR010071">
    <property type="entry name" value="AA_adenyl_dom"/>
</dbReference>
<evidence type="ECO:0000256" key="1">
    <source>
        <dbReference type="ARBA" id="ARBA00022450"/>
    </source>
</evidence>
<accession>A0ABR4H5Q7</accession>
<dbReference type="Gene3D" id="3.30.559.10">
    <property type="entry name" value="Chloramphenicol acetyltransferase-like domain"/>
    <property type="match status" value="1"/>
</dbReference>
<dbReference type="InterPro" id="IPR045851">
    <property type="entry name" value="AMP-bd_C_sf"/>
</dbReference>
<dbReference type="InterPro" id="IPR013120">
    <property type="entry name" value="FAR_NAD-bd"/>
</dbReference>
<dbReference type="InterPro" id="IPR036291">
    <property type="entry name" value="NAD(P)-bd_dom_sf"/>
</dbReference>
<evidence type="ECO:0000256" key="5">
    <source>
        <dbReference type="SAM" id="MobiDB-lite"/>
    </source>
</evidence>
<dbReference type="PROSITE" id="PS00455">
    <property type="entry name" value="AMP_BINDING"/>
    <property type="match status" value="1"/>
</dbReference>
<evidence type="ECO:0000313" key="8">
    <source>
        <dbReference type="Proteomes" id="UP001610334"/>
    </source>
</evidence>
<dbReference type="InterPro" id="IPR020845">
    <property type="entry name" value="AMP-binding_CS"/>
</dbReference>